<name>A0A317MSA9_9GAMM</name>
<dbReference type="SUPFAM" id="SSF88874">
    <property type="entry name" value="Receptor-binding domain of short tail fibre protein gp12"/>
    <property type="match status" value="1"/>
</dbReference>
<dbReference type="InterPro" id="IPR011083">
    <property type="entry name" value="Phage_tail_collar_dom"/>
</dbReference>
<dbReference type="Gene3D" id="3.90.1340.10">
    <property type="entry name" value="Phage tail collar domain"/>
    <property type="match status" value="1"/>
</dbReference>
<dbReference type="Pfam" id="PF07484">
    <property type="entry name" value="Collar"/>
    <property type="match status" value="1"/>
</dbReference>
<keyword evidence="3" id="KW-1185">Reference proteome</keyword>
<dbReference type="Proteomes" id="UP000246569">
    <property type="component" value="Unassembled WGS sequence"/>
</dbReference>
<reference evidence="2 3" key="1">
    <citation type="submission" date="2018-05" db="EMBL/GenBank/DDBJ databases">
        <title>Genomic Encyclopedia of Type Strains, Phase IV (KMG-IV): sequencing the most valuable type-strain genomes for metagenomic binning, comparative biology and taxonomic classification.</title>
        <authorList>
            <person name="Goeker M."/>
        </authorList>
    </citation>
    <scope>NUCLEOTIDE SEQUENCE [LARGE SCALE GENOMIC DNA]</scope>
    <source>
        <strain evidence="2 3">DSM 23606</strain>
    </source>
</reference>
<dbReference type="OrthoDB" id="9810174at2"/>
<evidence type="ECO:0000313" key="2">
    <source>
        <dbReference type="EMBL" id="PWV59514.1"/>
    </source>
</evidence>
<dbReference type="RefSeq" id="WP_110019568.1">
    <property type="nucleotide sequence ID" value="NZ_QGTJ01000010.1"/>
</dbReference>
<protein>
    <submittedName>
        <fullName evidence="2">Microcystin-dependent protein</fullName>
    </submittedName>
</protein>
<feature type="domain" description="Phage tail collar" evidence="1">
    <location>
        <begin position="6"/>
        <end position="62"/>
    </location>
</feature>
<dbReference type="AlphaFoldDB" id="A0A317MSA9"/>
<gene>
    <name evidence="2" type="ORF">C7443_11059</name>
</gene>
<proteinExistence type="predicted"/>
<organism evidence="2 3">
    <name type="scientific">Plasticicumulans acidivorans</name>
    <dbReference type="NCBI Taxonomy" id="886464"/>
    <lineage>
        <taxon>Bacteria</taxon>
        <taxon>Pseudomonadati</taxon>
        <taxon>Pseudomonadota</taxon>
        <taxon>Gammaproteobacteria</taxon>
        <taxon>Candidatus Competibacteraceae</taxon>
        <taxon>Plasticicumulans</taxon>
    </lineage>
</organism>
<comment type="caution">
    <text evidence="2">The sequence shown here is derived from an EMBL/GenBank/DDBJ whole genome shotgun (WGS) entry which is preliminary data.</text>
</comment>
<sequence length="165" mass="17220">MDPFIGELKLVGFTYPPRGWATCEGQLLPIAQNAALFSLLGTTYGGDGIRTFALPDLRGRVPLGVSDTLRLGTASGEATVTLNAAQMPQHSHATTCRAEAGTQRNPENAVWAADAGGNALYAPTANATMAAAAGSAGGSQPHSNMQPYQCLYWVIALQGIFPSRD</sequence>
<dbReference type="EMBL" id="QGTJ01000010">
    <property type="protein sequence ID" value="PWV59514.1"/>
    <property type="molecule type" value="Genomic_DNA"/>
</dbReference>
<dbReference type="InterPro" id="IPR037053">
    <property type="entry name" value="Phage_tail_collar_dom_sf"/>
</dbReference>
<evidence type="ECO:0000313" key="3">
    <source>
        <dbReference type="Proteomes" id="UP000246569"/>
    </source>
</evidence>
<evidence type="ECO:0000259" key="1">
    <source>
        <dbReference type="Pfam" id="PF07484"/>
    </source>
</evidence>
<accession>A0A317MSA9</accession>